<feature type="region of interest" description="Disordered" evidence="1">
    <location>
        <begin position="126"/>
        <end position="163"/>
    </location>
</feature>
<gene>
    <name evidence="2" type="ORF">NW762_008835</name>
</gene>
<dbReference type="EMBL" id="JAOQAZ010000018">
    <property type="protein sequence ID" value="KAJ4256739.1"/>
    <property type="molecule type" value="Genomic_DNA"/>
</dbReference>
<accession>A0A9W8VBQ1</accession>
<feature type="compositionally biased region" description="Basic and acidic residues" evidence="1">
    <location>
        <begin position="126"/>
        <end position="140"/>
    </location>
</feature>
<evidence type="ECO:0000256" key="1">
    <source>
        <dbReference type="SAM" id="MobiDB-lite"/>
    </source>
</evidence>
<proteinExistence type="predicted"/>
<dbReference type="AlphaFoldDB" id="A0A9W8VBQ1"/>
<sequence>MIQIGELSDGDVHLFTVRKNGYKPRGLNLQDISKGNGAQSHDSGQGTFSGTIDDAYQAMWKSLGGRLNDRIVVSWRRDREENCSHPVKRRRTTDLISLGQGLHNTQGGDVESDTLLRRIAEDTEPTIHDIPPDITLHQDEPDTGNGKCGNCRQAGQESPKDIE</sequence>
<evidence type="ECO:0000313" key="3">
    <source>
        <dbReference type="Proteomes" id="UP001152049"/>
    </source>
</evidence>
<evidence type="ECO:0000313" key="2">
    <source>
        <dbReference type="EMBL" id="KAJ4256739.1"/>
    </source>
</evidence>
<organism evidence="2 3">
    <name type="scientific">Fusarium torreyae</name>
    <dbReference type="NCBI Taxonomy" id="1237075"/>
    <lineage>
        <taxon>Eukaryota</taxon>
        <taxon>Fungi</taxon>
        <taxon>Dikarya</taxon>
        <taxon>Ascomycota</taxon>
        <taxon>Pezizomycotina</taxon>
        <taxon>Sordariomycetes</taxon>
        <taxon>Hypocreomycetidae</taxon>
        <taxon>Hypocreales</taxon>
        <taxon>Nectriaceae</taxon>
        <taxon>Fusarium</taxon>
    </lineage>
</organism>
<reference evidence="2" key="1">
    <citation type="submission" date="2022-09" db="EMBL/GenBank/DDBJ databases">
        <title>Fusarium specimens isolated from Avocado Roots.</title>
        <authorList>
            <person name="Stajich J."/>
            <person name="Roper C."/>
            <person name="Heimlech-Rivalta G."/>
        </authorList>
    </citation>
    <scope>NUCLEOTIDE SEQUENCE</scope>
    <source>
        <strain evidence="2">CF00136</strain>
    </source>
</reference>
<protein>
    <submittedName>
        <fullName evidence="2">Uncharacterized protein</fullName>
    </submittedName>
</protein>
<comment type="caution">
    <text evidence="2">The sequence shown here is derived from an EMBL/GenBank/DDBJ whole genome shotgun (WGS) entry which is preliminary data.</text>
</comment>
<keyword evidence="3" id="KW-1185">Reference proteome</keyword>
<dbReference type="Proteomes" id="UP001152049">
    <property type="component" value="Unassembled WGS sequence"/>
</dbReference>
<name>A0A9W8VBQ1_9HYPO</name>